<dbReference type="Proteomes" id="UP000793456">
    <property type="component" value="Chromosome XVIII"/>
</dbReference>
<accession>A0ACD3QJC3</accession>
<evidence type="ECO:0000313" key="1">
    <source>
        <dbReference type="EMBL" id="TMS07184.1"/>
    </source>
</evidence>
<keyword evidence="2" id="KW-1185">Reference proteome</keyword>
<name>A0ACD3QJC3_LARCR</name>
<sequence>FNGLHRKNCCGTEVNHTEICCDGHRRSGHRHCKHMYCCGNRAYNIKNQQMKCCSGTLYNLTLFNVSKHEVQCCGSALQNKQDVCCLGEDMEVLYSAKEGFRCCAHHYYNTSLWSCCEGRLSPRRHQNRMITESTLLTMDNLTETQLCKEILIGIVASVSQHQRSIAFNNVLKIHGRNGTLTPLASPHILNTPTRCNFPKVTLGKTYFFDRVNMYTDFNHDSILQSIHFIFTTCSYHEVTAG</sequence>
<dbReference type="EMBL" id="CM011691">
    <property type="protein sequence ID" value="TMS07184.1"/>
    <property type="molecule type" value="Genomic_DNA"/>
</dbReference>
<evidence type="ECO:0000313" key="2">
    <source>
        <dbReference type="Proteomes" id="UP000793456"/>
    </source>
</evidence>
<feature type="non-terminal residue" evidence="1">
    <location>
        <position position="1"/>
    </location>
</feature>
<reference evidence="1" key="1">
    <citation type="submission" date="2018-11" db="EMBL/GenBank/DDBJ databases">
        <title>The sequence and de novo assembly of Larimichthys crocea genome using PacBio and Hi-C technologies.</title>
        <authorList>
            <person name="Xu P."/>
            <person name="Chen B."/>
            <person name="Zhou Z."/>
            <person name="Ke Q."/>
            <person name="Wu Y."/>
            <person name="Bai H."/>
            <person name="Pu F."/>
        </authorList>
    </citation>
    <scope>NUCLEOTIDE SEQUENCE</scope>
    <source>
        <tissue evidence="1">Muscle</tissue>
    </source>
</reference>
<gene>
    <name evidence="1" type="ORF">E3U43_011277</name>
</gene>
<protein>
    <submittedName>
        <fullName evidence="1">Uncharacterized protein</fullName>
    </submittedName>
</protein>
<organism evidence="1 2">
    <name type="scientific">Larimichthys crocea</name>
    <name type="common">Large yellow croaker</name>
    <name type="synonym">Pseudosciaena crocea</name>
    <dbReference type="NCBI Taxonomy" id="215358"/>
    <lineage>
        <taxon>Eukaryota</taxon>
        <taxon>Metazoa</taxon>
        <taxon>Chordata</taxon>
        <taxon>Craniata</taxon>
        <taxon>Vertebrata</taxon>
        <taxon>Euteleostomi</taxon>
        <taxon>Actinopterygii</taxon>
        <taxon>Neopterygii</taxon>
        <taxon>Teleostei</taxon>
        <taxon>Neoteleostei</taxon>
        <taxon>Acanthomorphata</taxon>
        <taxon>Eupercaria</taxon>
        <taxon>Sciaenidae</taxon>
        <taxon>Larimichthys</taxon>
    </lineage>
</organism>
<comment type="caution">
    <text evidence="1">The sequence shown here is derived from an EMBL/GenBank/DDBJ whole genome shotgun (WGS) entry which is preliminary data.</text>
</comment>
<proteinExistence type="predicted"/>